<dbReference type="InterPro" id="IPR029058">
    <property type="entry name" value="AB_hydrolase_fold"/>
</dbReference>
<dbReference type="PANTHER" id="PTHR47090:SF2">
    <property type="entry name" value="PROTEIN EDS1-RELATED"/>
    <property type="match status" value="1"/>
</dbReference>
<dbReference type="EMBL" id="JBDFQZ010000013">
    <property type="protein sequence ID" value="KAK9669371.1"/>
    <property type="molecule type" value="Genomic_DNA"/>
</dbReference>
<keyword evidence="3" id="KW-0963">Cytoplasm</keyword>
<evidence type="ECO:0000313" key="10">
    <source>
        <dbReference type="Proteomes" id="UP001443914"/>
    </source>
</evidence>
<comment type="subcellular location">
    <subcellularLocation>
        <location evidence="2">Cytoplasm</location>
    </subcellularLocation>
    <subcellularLocation>
        <location evidence="1">Nucleus</location>
    </subcellularLocation>
</comment>
<reference evidence="9" key="1">
    <citation type="submission" date="2024-03" db="EMBL/GenBank/DDBJ databases">
        <title>WGS assembly of Saponaria officinalis var. Norfolk2.</title>
        <authorList>
            <person name="Jenkins J."/>
            <person name="Shu S."/>
            <person name="Grimwood J."/>
            <person name="Barry K."/>
            <person name="Goodstein D."/>
            <person name="Schmutz J."/>
            <person name="Leebens-Mack J."/>
            <person name="Osbourn A."/>
        </authorList>
    </citation>
    <scope>NUCLEOTIDE SEQUENCE [LARGE SCALE GENOMIC DNA]</scope>
    <source>
        <strain evidence="9">JIC</strain>
    </source>
</reference>
<accession>A0AAW1GX89</accession>
<dbReference type="CDD" id="cd00519">
    <property type="entry name" value="Lipase_3"/>
    <property type="match status" value="1"/>
</dbReference>
<protein>
    <submittedName>
        <fullName evidence="9">Uncharacterized protein</fullName>
    </submittedName>
</protein>
<dbReference type="InterPro" id="IPR002921">
    <property type="entry name" value="Fungal_lipase-type"/>
</dbReference>
<evidence type="ECO:0000256" key="1">
    <source>
        <dbReference type="ARBA" id="ARBA00004123"/>
    </source>
</evidence>
<evidence type="ECO:0000256" key="4">
    <source>
        <dbReference type="ARBA" id="ARBA00022801"/>
    </source>
</evidence>
<evidence type="ECO:0000256" key="5">
    <source>
        <dbReference type="ARBA" id="ARBA00022821"/>
    </source>
</evidence>
<proteinExistence type="predicted"/>
<gene>
    <name evidence="9" type="ORF">RND81_13G125500</name>
</gene>
<name>A0AAW1GX89_SAPOF</name>
<dbReference type="Pfam" id="PF18117">
    <property type="entry name" value="EDS1_EP"/>
    <property type="match status" value="1"/>
</dbReference>
<evidence type="ECO:0000256" key="6">
    <source>
        <dbReference type="ARBA" id="ARBA00023242"/>
    </source>
</evidence>
<dbReference type="GO" id="GO:0016787">
    <property type="term" value="F:hydrolase activity"/>
    <property type="evidence" value="ECO:0007669"/>
    <property type="project" value="UniProtKB-KW"/>
</dbReference>
<organism evidence="9 10">
    <name type="scientific">Saponaria officinalis</name>
    <name type="common">Common soapwort</name>
    <name type="synonym">Lychnis saponaria</name>
    <dbReference type="NCBI Taxonomy" id="3572"/>
    <lineage>
        <taxon>Eukaryota</taxon>
        <taxon>Viridiplantae</taxon>
        <taxon>Streptophyta</taxon>
        <taxon>Embryophyta</taxon>
        <taxon>Tracheophyta</taxon>
        <taxon>Spermatophyta</taxon>
        <taxon>Magnoliopsida</taxon>
        <taxon>eudicotyledons</taxon>
        <taxon>Gunneridae</taxon>
        <taxon>Pentapetalae</taxon>
        <taxon>Caryophyllales</taxon>
        <taxon>Caryophyllaceae</taxon>
        <taxon>Caryophylleae</taxon>
        <taxon>Saponaria</taxon>
    </lineage>
</organism>
<keyword evidence="10" id="KW-1185">Reference proteome</keyword>
<dbReference type="InterPro" id="IPR041266">
    <property type="entry name" value="EDS1_EP"/>
</dbReference>
<feature type="domain" description="EDS1 EP" evidence="8">
    <location>
        <begin position="419"/>
        <end position="614"/>
    </location>
</feature>
<dbReference type="Gene3D" id="3.40.50.1820">
    <property type="entry name" value="alpha/beta hydrolase"/>
    <property type="match status" value="1"/>
</dbReference>
<dbReference type="AlphaFoldDB" id="A0AAW1GX89"/>
<dbReference type="GO" id="GO:0006952">
    <property type="term" value="P:defense response"/>
    <property type="evidence" value="ECO:0007669"/>
    <property type="project" value="UniProtKB-KW"/>
</dbReference>
<evidence type="ECO:0000256" key="2">
    <source>
        <dbReference type="ARBA" id="ARBA00004496"/>
    </source>
</evidence>
<sequence length="627" mass="72104">MNMSRSMTGEKTGVTEEVISKACSIAMKAHTLSPSVPYICEKYRNSSSEEEEIVFGFAGSWDVGDWFTHAPFGAVRINLNVFPSVRTVGSNQAATVNQAFLRKFEALLTNSSFRTEVEKAATEDKRIVFTGHSSGGPLAVFATLWFLETRNQRRINQLPPHCVTFGSPLVGDTIFSHASKREHWCQHFTHFVMRHDIVPRISLTPFSTIERELRPILNYFNPKSPFFSSDAIAANAEASRFFLTVVRNASSVTSHAACKFMGSTNLLLENLTNFVELSPYRPFGTYVFCTGNKKFVLVENPDTILQILFYSLQLTSQAEWANLAQKSLNDHLLYEHELIASFGMTSVAYLEHLEALPLSEDDIWGSRNLAISSALNDLGLSSRARLCLRATGELEIQRARNQNKITSNKNKIEEVLNMVEIYQANCETRKVGYYDAFKLQKHSEDFNNNIRRLELAGIWDEIIEMLKRNELPDEFEGRREWIEIGTRYRRLIEPLDIANYHRHLKNEDTGPYMDKARPSRYRYTQKWLEHESKMEPDPVPESCFWAEVEELSIHTCNKHISEDLMQRILKFERKVSLWAEKGRLGKDIFLDGTTFTQWWNTLPIQHRSVSCIKHLFQTDSPLFVRHT</sequence>
<dbReference type="SUPFAM" id="SSF53474">
    <property type="entry name" value="alpha/beta-Hydrolases"/>
    <property type="match status" value="1"/>
</dbReference>
<dbReference type="GO" id="GO:0005634">
    <property type="term" value="C:nucleus"/>
    <property type="evidence" value="ECO:0007669"/>
    <property type="project" value="UniProtKB-SubCell"/>
</dbReference>
<evidence type="ECO:0000259" key="7">
    <source>
        <dbReference type="Pfam" id="PF01764"/>
    </source>
</evidence>
<evidence type="ECO:0000259" key="8">
    <source>
        <dbReference type="Pfam" id="PF18117"/>
    </source>
</evidence>
<evidence type="ECO:0000313" key="9">
    <source>
        <dbReference type="EMBL" id="KAK9669371.1"/>
    </source>
</evidence>
<dbReference type="InterPro" id="IPR044214">
    <property type="entry name" value="EDS1-like"/>
</dbReference>
<dbReference type="Pfam" id="PF01764">
    <property type="entry name" value="Lipase_3"/>
    <property type="match status" value="1"/>
</dbReference>
<keyword evidence="4" id="KW-0378">Hydrolase</keyword>
<evidence type="ECO:0000256" key="3">
    <source>
        <dbReference type="ARBA" id="ARBA00022490"/>
    </source>
</evidence>
<keyword evidence="6" id="KW-0539">Nucleus</keyword>
<dbReference type="PANTHER" id="PTHR47090">
    <property type="entry name" value="PROTEIN EDS1-RELATED"/>
    <property type="match status" value="1"/>
</dbReference>
<keyword evidence="5" id="KW-0611">Plant defense</keyword>
<dbReference type="GO" id="GO:0006629">
    <property type="term" value="P:lipid metabolic process"/>
    <property type="evidence" value="ECO:0007669"/>
    <property type="project" value="InterPro"/>
</dbReference>
<dbReference type="GO" id="GO:0005737">
    <property type="term" value="C:cytoplasm"/>
    <property type="evidence" value="ECO:0007669"/>
    <property type="project" value="UniProtKB-SubCell"/>
</dbReference>
<dbReference type="Proteomes" id="UP001443914">
    <property type="component" value="Unassembled WGS sequence"/>
</dbReference>
<feature type="domain" description="Fungal lipase-type" evidence="7">
    <location>
        <begin position="55"/>
        <end position="203"/>
    </location>
</feature>
<comment type="caution">
    <text evidence="9">The sequence shown here is derived from an EMBL/GenBank/DDBJ whole genome shotgun (WGS) entry which is preliminary data.</text>
</comment>